<dbReference type="Pfam" id="PF14832">
    <property type="entry name" value="Tautomerase_3"/>
    <property type="match status" value="1"/>
</dbReference>
<dbReference type="Proteomes" id="UP000218022">
    <property type="component" value="Unassembled WGS sequence"/>
</dbReference>
<organism evidence="2 3">
    <name type="scientific">Paraburkholderia acidicola</name>
    <dbReference type="NCBI Taxonomy" id="1912599"/>
    <lineage>
        <taxon>Bacteria</taxon>
        <taxon>Pseudomonadati</taxon>
        <taxon>Pseudomonadota</taxon>
        <taxon>Betaproteobacteria</taxon>
        <taxon>Burkholderiales</taxon>
        <taxon>Burkholderiaceae</taxon>
        <taxon>Paraburkholderia</taxon>
    </lineage>
</organism>
<reference evidence="2 3" key="1">
    <citation type="submission" date="2017-01" db="EMBL/GenBank/DDBJ databases">
        <title>Whole-Genome Shotgun Sequencing of Two beta-Proteobacterial Species in Search of the Bulgecin Biosynthetic Cluster.</title>
        <authorList>
            <person name="Horsman M.E."/>
            <person name="Marous D.R."/>
            <person name="Li R."/>
            <person name="Oliver R.A."/>
            <person name="Byun B."/>
            <person name="Emrich S.J."/>
            <person name="Boggess B."/>
            <person name="Townsend C.A."/>
            <person name="Mobashery S."/>
        </authorList>
    </citation>
    <scope>NUCLEOTIDE SEQUENCE [LARGE SCALE GENOMIC DNA]</scope>
    <source>
        <strain evidence="2 3">ATCC 31363</strain>
    </source>
</reference>
<evidence type="ECO:0000259" key="1">
    <source>
        <dbReference type="Pfam" id="PF14832"/>
    </source>
</evidence>
<dbReference type="InterPro" id="IPR028116">
    <property type="entry name" value="Cis-CaaD-like"/>
</dbReference>
<name>A0A2A4EUD0_9BURK</name>
<protein>
    <submittedName>
        <fullName evidence="2">4-oxalocrotonate tautomerase</fullName>
    </submittedName>
</protein>
<dbReference type="InterPro" id="IPR014347">
    <property type="entry name" value="Tautomerase/MIF_sf"/>
</dbReference>
<dbReference type="OrthoDB" id="7595039at2"/>
<dbReference type="AlphaFoldDB" id="A0A2A4EUD0"/>
<proteinExistence type="predicted"/>
<dbReference type="EMBL" id="MTZV01000006">
    <property type="protein sequence ID" value="PCE23766.1"/>
    <property type="molecule type" value="Genomic_DNA"/>
</dbReference>
<accession>A0A2A4EUD0</accession>
<evidence type="ECO:0000313" key="2">
    <source>
        <dbReference type="EMBL" id="PCE23766.1"/>
    </source>
</evidence>
<dbReference type="Gene3D" id="3.30.429.10">
    <property type="entry name" value="Macrophage Migration Inhibitory Factor"/>
    <property type="match status" value="1"/>
</dbReference>
<dbReference type="RefSeq" id="WP_096725669.1">
    <property type="nucleotide sequence ID" value="NZ_MTZV01000006.1"/>
</dbReference>
<comment type="caution">
    <text evidence="2">The sequence shown here is derived from an EMBL/GenBank/DDBJ whole genome shotgun (WGS) entry which is preliminary data.</text>
</comment>
<sequence length="145" mass="16050">MPTYIVSTAAGRFGYEIQQRIAQEITRVHSEATGAQGFFAQVIFNDIPAGNHFIGGAPLRADQVFVHGHIRAGRTAAQKQTLLSNLVTSIVAVTSLERRYIWAYLAELPPEQMVEYGHVLPAPGTEQDWLASLPPDDRDYMLNRG</sequence>
<gene>
    <name evidence="2" type="ORF">BWP39_29235</name>
</gene>
<evidence type="ECO:0000313" key="3">
    <source>
        <dbReference type="Proteomes" id="UP000218022"/>
    </source>
</evidence>
<dbReference type="SUPFAM" id="SSF55331">
    <property type="entry name" value="Tautomerase/MIF"/>
    <property type="match status" value="1"/>
</dbReference>
<feature type="domain" description="Tautomerase cis-CaaD-like" evidence="1">
    <location>
        <begin position="1"/>
        <end position="129"/>
    </location>
</feature>